<keyword evidence="7 10" id="KW-0067">ATP-binding</keyword>
<dbReference type="Gene3D" id="3.40.50.10930">
    <property type="match status" value="1"/>
</dbReference>
<dbReference type="GO" id="GO:0008854">
    <property type="term" value="F:exodeoxyribonuclease V activity"/>
    <property type="evidence" value="ECO:0007669"/>
    <property type="project" value="InterPro"/>
</dbReference>
<dbReference type="InterPro" id="IPR013986">
    <property type="entry name" value="DExx_box_DNA_helicase_dom_sf"/>
</dbReference>
<comment type="similarity">
    <text evidence="10">Belongs to the RecC family.</text>
</comment>
<protein>
    <recommendedName>
        <fullName evidence="10">RecBCD enzyme subunit RecC</fullName>
    </recommendedName>
    <alternativeName>
        <fullName evidence="10">Exonuclease V subunit RecC</fullName>
        <shortName evidence="10">ExoV subunit RecC</shortName>
    </alternativeName>
    <alternativeName>
        <fullName evidence="10">Helicase/nuclease RecBCD subunit RecC</fullName>
    </alternativeName>
</protein>
<sequence>MLTLHRAECSDTLAEALAEVLRVPLADPMATEVVAVPARGVERWLTQRLATTLGAGAGRGDGIAANIDFSSPAALSEAVVDAVRTTSSSHSGPFGRHDPWDPARMVWQVLAVLDENINDPALDIIARHLGADRSATASGSRRSATSDNDLRTGRRFATARHLADLFDRYGRQRPAMLVAWAAGHDTDGTGTALAKDMAWQARFWRAVRARIGVDHPALLLDDVCTRVRTDPDSVDLPERVSVFGTTRVTESFRLILSALAHERDVHLFLPHPSPALWASVARSDARTGVAEWTAGERVLRRADRPVPEVDHPLLAGLSRDVQELQQRIAAIVDEDIHHEAAFDEEAGVGENARPQSLLRQLQLGLRDDTVHAASAAADSSLEIHACHGAERQVEVMRDRLLHLFADDETLEPRDVLIMCPDVEAFAPLIRGAFGQSGLDHPAFDLRVRLADRGPRQTNPVLDVVASVVELAAGRAAAGDVVDLLGRSPVRSRFAMDDEDLDMVREWLAHSNIRWGLGENERARFGLSGFRQGTFGSGVDRIALGAVAEEADGEWLGTALPLAGVESTEIDLVGRFAEFIDRLASVVDRMAGKASRAAWQRTLIDVVDRLTLTDPGDEWQRAQAVRVISDALDDDASDSQDLLLADIRDLVAGVVAGRPTRANFRTGELTVCTMVPMRSVPHRVIVLLGVEADTFPRAQRTDGDDVLGCDPLVGERNPRDEDRQLFLDAIGAARDSLLVFYNGADPVSGSRIPPAVVVSELAESVATLRGLDDPSDVVIAHTLHGFDRLNFTPGALGSISSPFSFDADLLAGAQALDADAEPSARLSDVVVADPEPADIELRDLVAFLTNPIEGFVRQRLGARMPDDDRAHADELDVELDALDKWGVGDRFLKHMLAGDDLVSCQAAELRRGNLPPYEFGRRELVEISAAVSRVYDAVASVRTEAPVTRDIVVTLPDGRRVHGSIADIVENSPFGTTTVTATYSRVRAKQRMTAWLGLLLLAASSATEGAPPSAFVVGRGTAGTVAQSMLTAPENASAVLYDLVRMRDMGLRSPLPLPLEPAEEYATKVRAGVRPDAALEIARRSFDGMFGAGTDTYLRFVFGADVTSSIAFDEILRRSVTDERVPAEFTAPVDPDAPLFTVLAHVLWDPLLDHETMT</sequence>
<evidence type="ECO:0000256" key="8">
    <source>
        <dbReference type="ARBA" id="ARBA00023125"/>
    </source>
</evidence>
<evidence type="ECO:0000256" key="5">
    <source>
        <dbReference type="ARBA" id="ARBA00022806"/>
    </source>
</evidence>
<gene>
    <name evidence="10 12" type="primary">recC</name>
    <name evidence="12" type="ORF">GOACH_18_00760</name>
</gene>
<keyword evidence="9 10" id="KW-0234">DNA repair</keyword>
<dbReference type="GO" id="GO:0003677">
    <property type="term" value="F:DNA binding"/>
    <property type="evidence" value="ECO:0007669"/>
    <property type="project" value="UniProtKB-UniRule"/>
</dbReference>
<dbReference type="GO" id="GO:0005524">
    <property type="term" value="F:ATP binding"/>
    <property type="evidence" value="ECO:0007669"/>
    <property type="project" value="UniProtKB-UniRule"/>
</dbReference>
<evidence type="ECO:0000259" key="11">
    <source>
        <dbReference type="Pfam" id="PF17946"/>
    </source>
</evidence>
<dbReference type="InterPro" id="IPR011335">
    <property type="entry name" value="Restrct_endonuc-II-like"/>
</dbReference>
<dbReference type="EMBL" id="BANR01000018">
    <property type="protein sequence ID" value="GAC49952.1"/>
    <property type="molecule type" value="Genomic_DNA"/>
</dbReference>
<feature type="domain" description="RecC C-terminal" evidence="11">
    <location>
        <begin position="835"/>
        <end position="1068"/>
    </location>
</feature>
<accession>L7KPS0</accession>
<dbReference type="SUPFAM" id="SSF52540">
    <property type="entry name" value="P-loop containing nucleoside triphosphate hydrolases"/>
    <property type="match status" value="2"/>
</dbReference>
<evidence type="ECO:0000313" key="12">
    <source>
        <dbReference type="EMBL" id="GAC49952.1"/>
    </source>
</evidence>
<organism evidence="12 13">
    <name type="scientific">Gordonia aichiensis NBRC 108223</name>
    <dbReference type="NCBI Taxonomy" id="1220583"/>
    <lineage>
        <taxon>Bacteria</taxon>
        <taxon>Bacillati</taxon>
        <taxon>Actinomycetota</taxon>
        <taxon>Actinomycetes</taxon>
        <taxon>Mycobacteriales</taxon>
        <taxon>Gordoniaceae</taxon>
        <taxon>Gordonia</taxon>
    </lineage>
</organism>
<dbReference type="Gene3D" id="1.10.10.160">
    <property type="match status" value="1"/>
</dbReference>
<keyword evidence="5 10" id="KW-0347">Helicase</keyword>
<evidence type="ECO:0000256" key="10">
    <source>
        <dbReference type="HAMAP-Rule" id="MF_01486"/>
    </source>
</evidence>
<dbReference type="eggNOG" id="COG1330">
    <property type="taxonomic scope" value="Bacteria"/>
</dbReference>
<keyword evidence="6 10" id="KW-0269">Exonuclease</keyword>
<dbReference type="GO" id="GO:0000724">
    <property type="term" value="P:double-strand break repair via homologous recombination"/>
    <property type="evidence" value="ECO:0007669"/>
    <property type="project" value="UniProtKB-UniRule"/>
</dbReference>
<dbReference type="GO" id="GO:0009338">
    <property type="term" value="C:exodeoxyribonuclease V complex"/>
    <property type="evidence" value="ECO:0007669"/>
    <property type="project" value="InterPro"/>
</dbReference>
<dbReference type="OrthoDB" id="9762834at2"/>
<dbReference type="SUPFAM" id="SSF52980">
    <property type="entry name" value="Restriction endonuclease-like"/>
    <property type="match status" value="1"/>
</dbReference>
<keyword evidence="1 10" id="KW-0540">Nuclease</keyword>
<evidence type="ECO:0000256" key="7">
    <source>
        <dbReference type="ARBA" id="ARBA00022840"/>
    </source>
</evidence>
<dbReference type="Pfam" id="PF17946">
    <property type="entry name" value="RecC_C"/>
    <property type="match status" value="1"/>
</dbReference>
<evidence type="ECO:0000256" key="9">
    <source>
        <dbReference type="ARBA" id="ARBA00023204"/>
    </source>
</evidence>
<keyword evidence="8 10" id="KW-0238">DNA-binding</keyword>
<dbReference type="InterPro" id="IPR027417">
    <property type="entry name" value="P-loop_NTPase"/>
</dbReference>
<dbReference type="PANTHER" id="PTHR30591">
    <property type="entry name" value="RECBCD ENZYME SUBUNIT RECC"/>
    <property type="match status" value="1"/>
</dbReference>
<dbReference type="HAMAP" id="MF_01486">
    <property type="entry name" value="RecC"/>
    <property type="match status" value="1"/>
</dbReference>
<dbReference type="PIRSF" id="PIRSF000980">
    <property type="entry name" value="RecC"/>
    <property type="match status" value="1"/>
</dbReference>
<evidence type="ECO:0000313" key="13">
    <source>
        <dbReference type="Proteomes" id="UP000010988"/>
    </source>
</evidence>
<dbReference type="InterPro" id="IPR006697">
    <property type="entry name" value="RecC"/>
</dbReference>
<reference evidence="12 13" key="1">
    <citation type="submission" date="2012-12" db="EMBL/GenBank/DDBJ databases">
        <title>Whole genome shotgun sequence of Gordonia aichiensis NBRC 108223.</title>
        <authorList>
            <person name="Isaki-Nakamura S."/>
            <person name="Hosoyama A."/>
            <person name="Tsuchikane K."/>
            <person name="Ando Y."/>
            <person name="Baba S."/>
            <person name="Ohji S."/>
            <person name="Hamada M."/>
            <person name="Tamura T."/>
            <person name="Yamazoe A."/>
            <person name="Yamazaki S."/>
            <person name="Fujita N."/>
        </authorList>
    </citation>
    <scope>NUCLEOTIDE SEQUENCE [LARGE SCALE GENOMIC DNA]</scope>
    <source>
        <strain evidence="12 13">NBRC 108223</strain>
    </source>
</reference>
<dbReference type="Proteomes" id="UP000010988">
    <property type="component" value="Unassembled WGS sequence"/>
</dbReference>
<evidence type="ECO:0000256" key="4">
    <source>
        <dbReference type="ARBA" id="ARBA00022801"/>
    </source>
</evidence>
<keyword evidence="4 10" id="KW-0378">Hydrolase</keyword>
<proteinExistence type="inferred from homology"/>
<dbReference type="Gene3D" id="3.40.50.300">
    <property type="entry name" value="P-loop containing nucleotide triphosphate hydrolases"/>
    <property type="match status" value="2"/>
</dbReference>
<dbReference type="RefSeq" id="WP_005177010.1">
    <property type="nucleotide sequence ID" value="NZ_BANR01000018.1"/>
</dbReference>
<dbReference type="PANTHER" id="PTHR30591:SF1">
    <property type="entry name" value="RECBCD ENZYME SUBUNIT RECC"/>
    <property type="match status" value="1"/>
</dbReference>
<keyword evidence="2 10" id="KW-0547">Nucleotide-binding</keyword>
<comment type="subunit">
    <text evidence="10">Heterotrimer of RecB, RecC and RecD. All subunits contribute to DNA-binding.</text>
</comment>
<evidence type="ECO:0000256" key="1">
    <source>
        <dbReference type="ARBA" id="ARBA00022722"/>
    </source>
</evidence>
<comment type="function">
    <text evidence="10">A helicase/nuclease that prepares dsDNA breaks (DSB) for recombinational DNA repair. Binds to DSBs and unwinds DNA via a highly rapid and processive ATP-dependent bidirectional helicase activity. Unwinds dsDNA until it encounters a Chi (crossover hotspot instigator) sequence from the 3' direction. Cuts ssDNA a few nucleotides 3' to the Chi site. The properties and activities of the enzyme are changed at Chi. The Chi-altered holoenzyme produces a long 3'-ssDNA overhang and facilitates RecA-binding to the ssDNA for homologous DNA recombination and repair. Holoenzyme degrades any linearized DNA that is unable to undergo homologous recombination. In the holoenzyme this subunit recognizes the wild-type Chi sequence, and when added to isolated RecB increases its ATP-dependent helicase processivity.</text>
</comment>
<comment type="caution">
    <text evidence="12">The sequence shown here is derived from an EMBL/GenBank/DDBJ whole genome shotgun (WGS) entry which is preliminary data.</text>
</comment>
<comment type="miscellaneous">
    <text evidence="10">In the RecBCD complex, RecB has a slow 3'-5' helicase, an exonuclease activity and loads RecA onto ssDNA, RecD has a fast 5'-3' helicase activity, while RecC stimulates the ATPase and processivity of the RecB helicase and contributes to recognition of the Chi site.</text>
</comment>
<name>L7KPS0_9ACTN</name>
<keyword evidence="13" id="KW-1185">Reference proteome</keyword>
<dbReference type="InterPro" id="IPR041500">
    <property type="entry name" value="RecC_C"/>
</dbReference>
<evidence type="ECO:0000256" key="2">
    <source>
        <dbReference type="ARBA" id="ARBA00022741"/>
    </source>
</evidence>
<dbReference type="GO" id="GO:0003678">
    <property type="term" value="F:DNA helicase activity"/>
    <property type="evidence" value="ECO:0007669"/>
    <property type="project" value="UniProtKB-UniRule"/>
</dbReference>
<dbReference type="Pfam" id="PF04257">
    <property type="entry name" value="Exonuc_V_gamma"/>
    <property type="match status" value="1"/>
</dbReference>
<evidence type="ECO:0000256" key="6">
    <source>
        <dbReference type="ARBA" id="ARBA00022839"/>
    </source>
</evidence>
<dbReference type="AlphaFoldDB" id="L7KPS0"/>
<dbReference type="STRING" id="1220583.GOACH_18_00760"/>
<evidence type="ECO:0000256" key="3">
    <source>
        <dbReference type="ARBA" id="ARBA00022763"/>
    </source>
</evidence>
<keyword evidence="3 10" id="KW-0227">DNA damage</keyword>
<dbReference type="NCBIfam" id="TIGR01450">
    <property type="entry name" value="recC"/>
    <property type="match status" value="1"/>
</dbReference>